<protein>
    <submittedName>
        <fullName evidence="2">Uncharacterized protein</fullName>
    </submittedName>
</protein>
<name>A0A4D6GQY8_HALS9</name>
<feature type="region of interest" description="Disordered" evidence="1">
    <location>
        <begin position="118"/>
        <end position="143"/>
    </location>
</feature>
<evidence type="ECO:0000313" key="2">
    <source>
        <dbReference type="EMBL" id="QCC44094.1"/>
    </source>
</evidence>
<sequence>MQRGQANLVALVVGVLLVGAAVTLAVGAGADAFARADRSPAEARLAASLADRLVSPRGPLAARENVVRADAVANVTGDVCPATTACRVTVGDTTVAAAGTPAGGTTVRRIVVVADTHSQTRTGRATRLSGGGPALSLPRGTTTGSLTIRAPDCARVRTVRAGGRVILHAPRGLNGTYRVSPPGGEGTALSFTGRDCRPPQPVAAVVRVEAVRITEPAVMAVTVDA</sequence>
<dbReference type="RefSeq" id="WP_010902106.1">
    <property type="nucleotide sequence ID" value="NZ_VRYN01000002.1"/>
</dbReference>
<accession>A0A4D6GQY8</accession>
<dbReference type="AlphaFoldDB" id="A0A4D6GQY8"/>
<organism evidence="2 4">
    <name type="scientific">Halobacterium salinarum (strain ATCC 33171 / DSM 3754 / JCM 8978 / NBRC 102687 / NCIMB 764 / 91-R6)</name>
    <dbReference type="NCBI Taxonomy" id="2597657"/>
    <lineage>
        <taxon>Archaea</taxon>
        <taxon>Methanobacteriati</taxon>
        <taxon>Methanobacteriota</taxon>
        <taxon>Stenosarchaea group</taxon>
        <taxon>Halobacteria</taxon>
        <taxon>Halobacteriales</taxon>
        <taxon>Halobacteriaceae</taxon>
        <taxon>Halobacterium</taxon>
    </lineage>
</organism>
<dbReference type="GeneID" id="68693172"/>
<dbReference type="EMBL" id="VRYN01000002">
    <property type="protein sequence ID" value="TYO76860.1"/>
    <property type="molecule type" value="Genomic_DNA"/>
</dbReference>
<dbReference type="EMBL" id="CP038631">
    <property type="protein sequence ID" value="QCC44094.1"/>
    <property type="molecule type" value="Genomic_DNA"/>
</dbReference>
<reference evidence="3 5" key="2">
    <citation type="submission" date="2019-07" db="EMBL/GenBank/DDBJ databases">
        <title>Genomic Encyclopedia of Archaeal and Bacterial Type Strains, Phase II (KMG-II): from individual species to whole genera.</title>
        <authorList>
            <person name="Goeker M."/>
        </authorList>
    </citation>
    <scope>NUCLEOTIDE SEQUENCE [LARGE SCALE GENOMIC DNA]</scope>
    <source>
        <strain evidence="3 5">DSM 3754</strain>
    </source>
</reference>
<dbReference type="Pfam" id="PF23924">
    <property type="entry name" value="DUF7263"/>
    <property type="match status" value="1"/>
</dbReference>
<evidence type="ECO:0000256" key="1">
    <source>
        <dbReference type="SAM" id="MobiDB-lite"/>
    </source>
</evidence>
<evidence type="ECO:0000313" key="3">
    <source>
        <dbReference type="EMBL" id="TYO76860.1"/>
    </source>
</evidence>
<evidence type="ECO:0000313" key="4">
    <source>
        <dbReference type="Proteomes" id="UP000296216"/>
    </source>
</evidence>
<evidence type="ECO:0000313" key="5">
    <source>
        <dbReference type="Proteomes" id="UP000323075"/>
    </source>
</evidence>
<dbReference type="Proteomes" id="UP000323075">
    <property type="component" value="Unassembled WGS sequence"/>
</dbReference>
<dbReference type="Proteomes" id="UP000296216">
    <property type="component" value="Chromosome"/>
</dbReference>
<gene>
    <name evidence="3" type="ORF">APQ99_01502</name>
    <name evidence="2" type="ORF">HBSAL_01815</name>
</gene>
<reference evidence="2" key="3">
    <citation type="journal article" name="MicrobiologyOpen">
        <title>Whole-genome comparison between the type strain of Halobacterium salinarum (DSM 3754(T)) and the laboratory strains R1 and NRC-1.</title>
        <authorList>
            <person name="Pfeiffer F."/>
            <person name="Losensky G."/>
            <person name="Marchfelder A."/>
            <person name="Habermann B."/>
            <person name="Dyall-Smith M."/>
        </authorList>
    </citation>
    <scope>NUCLEOTIDE SEQUENCE</scope>
    <source>
        <strain evidence="2">91-R6</strain>
    </source>
</reference>
<proteinExistence type="predicted"/>
<reference evidence="2 4" key="1">
    <citation type="journal article" date="2019" name="Microbiol. Resour. Announc.">
        <title>The Genome Sequence of the Halobacterium salinarum Type Strain Is Closely Related to That of Laboratory Strains NRC-1 and R1.</title>
        <authorList>
            <person name="Pfeiffer F."/>
            <person name="Marchfelder A."/>
            <person name="Habermann B."/>
            <person name="Dyall-Smith M.L."/>
        </authorList>
    </citation>
    <scope>NUCLEOTIDE SEQUENCE [LARGE SCALE GENOMIC DNA]</scope>
    <source>
        <strain evidence="2">91-R6</strain>
        <strain evidence="4">ATCC 33171 / DSM 3754 / JCM 8978 / NBRC 102687 / NCIMB 764 / 91-R6</strain>
    </source>
</reference>
<dbReference type="InterPro" id="IPR055687">
    <property type="entry name" value="DUF7263"/>
</dbReference>